<sequence>MCSGRKATFLQQQQELQIEKTKEQANVSLNEASKQPVSSWVSPLSLYDPKNGSDFSLKKVLDDETGQDHFVSPGQAWSFHRPHSNGSNLDDLIKLDIVNKSTPQIPVAMATQVTMTRDTKTPFRLVNESDTSGEMRDTRASESSVIVPRHNRSVTSNQSSLQLQPQTQAERETTFRPFRSCGDIRL</sequence>
<dbReference type="Proteomes" id="UP000438429">
    <property type="component" value="Unassembled WGS sequence"/>
</dbReference>
<evidence type="ECO:0000313" key="3">
    <source>
        <dbReference type="Proteomes" id="UP000438429"/>
    </source>
</evidence>
<feature type="region of interest" description="Disordered" evidence="1">
    <location>
        <begin position="129"/>
        <end position="186"/>
    </location>
</feature>
<gene>
    <name evidence="2" type="ORF">F2P81_009052</name>
</gene>
<organism evidence="2 3">
    <name type="scientific">Scophthalmus maximus</name>
    <name type="common">Turbot</name>
    <name type="synonym">Psetta maxima</name>
    <dbReference type="NCBI Taxonomy" id="52904"/>
    <lineage>
        <taxon>Eukaryota</taxon>
        <taxon>Metazoa</taxon>
        <taxon>Chordata</taxon>
        <taxon>Craniata</taxon>
        <taxon>Vertebrata</taxon>
        <taxon>Euteleostomi</taxon>
        <taxon>Actinopterygii</taxon>
        <taxon>Neopterygii</taxon>
        <taxon>Teleostei</taxon>
        <taxon>Neoteleostei</taxon>
        <taxon>Acanthomorphata</taxon>
        <taxon>Carangaria</taxon>
        <taxon>Pleuronectiformes</taxon>
        <taxon>Pleuronectoidei</taxon>
        <taxon>Scophthalmidae</taxon>
        <taxon>Scophthalmus</taxon>
    </lineage>
</organism>
<dbReference type="EMBL" id="VEVO01000008">
    <property type="protein sequence ID" value="KAF0038568.1"/>
    <property type="molecule type" value="Genomic_DNA"/>
</dbReference>
<accession>A0A6A4T2K4</accession>
<evidence type="ECO:0000256" key="1">
    <source>
        <dbReference type="SAM" id="MobiDB-lite"/>
    </source>
</evidence>
<comment type="caution">
    <text evidence="2">The sequence shown here is derived from an EMBL/GenBank/DDBJ whole genome shotgun (WGS) entry which is preliminary data.</text>
</comment>
<proteinExistence type="predicted"/>
<reference evidence="2 3" key="1">
    <citation type="submission" date="2019-06" db="EMBL/GenBank/DDBJ databases">
        <title>Draft genomes of female and male turbot (Scophthalmus maximus).</title>
        <authorList>
            <person name="Xu H."/>
            <person name="Xu X.-W."/>
            <person name="Shao C."/>
            <person name="Chen S."/>
        </authorList>
    </citation>
    <scope>NUCLEOTIDE SEQUENCE [LARGE SCALE GENOMIC DNA]</scope>
    <source>
        <strain evidence="2">Ysfricsl-2016a</strain>
        <tissue evidence="2">Blood</tissue>
    </source>
</reference>
<protein>
    <submittedName>
        <fullName evidence="2">Uncharacterized protein</fullName>
    </submittedName>
</protein>
<feature type="compositionally biased region" description="Polar residues" evidence="1">
    <location>
        <begin position="153"/>
        <end position="168"/>
    </location>
</feature>
<dbReference type="AlphaFoldDB" id="A0A6A4T2K4"/>
<name>A0A6A4T2K4_SCOMX</name>
<evidence type="ECO:0000313" key="2">
    <source>
        <dbReference type="EMBL" id="KAF0038568.1"/>
    </source>
</evidence>